<organism evidence="1 2">
    <name type="scientific">Promicromonospora umidemergens</name>
    <dbReference type="NCBI Taxonomy" id="629679"/>
    <lineage>
        <taxon>Bacteria</taxon>
        <taxon>Bacillati</taxon>
        <taxon>Actinomycetota</taxon>
        <taxon>Actinomycetes</taxon>
        <taxon>Micrococcales</taxon>
        <taxon>Promicromonosporaceae</taxon>
        <taxon>Promicromonospora</taxon>
    </lineage>
</organism>
<evidence type="ECO:0000313" key="1">
    <source>
        <dbReference type="EMBL" id="GAA4707356.1"/>
    </source>
</evidence>
<evidence type="ECO:0000313" key="2">
    <source>
        <dbReference type="Proteomes" id="UP001500843"/>
    </source>
</evidence>
<dbReference type="Proteomes" id="UP001500843">
    <property type="component" value="Unassembled WGS sequence"/>
</dbReference>
<proteinExistence type="predicted"/>
<dbReference type="EMBL" id="BAABHM010000013">
    <property type="protein sequence ID" value="GAA4707356.1"/>
    <property type="molecule type" value="Genomic_DNA"/>
</dbReference>
<reference evidence="2" key="1">
    <citation type="journal article" date="2019" name="Int. J. Syst. Evol. Microbiol.">
        <title>The Global Catalogue of Microorganisms (GCM) 10K type strain sequencing project: providing services to taxonomists for standard genome sequencing and annotation.</title>
        <authorList>
            <consortium name="The Broad Institute Genomics Platform"/>
            <consortium name="The Broad Institute Genome Sequencing Center for Infectious Disease"/>
            <person name="Wu L."/>
            <person name="Ma J."/>
        </authorList>
    </citation>
    <scope>NUCLEOTIDE SEQUENCE [LARGE SCALE GENOMIC DNA]</scope>
    <source>
        <strain evidence="2">JCM 17975</strain>
    </source>
</reference>
<dbReference type="RefSeq" id="WP_253873063.1">
    <property type="nucleotide sequence ID" value="NZ_BAABHM010000013.1"/>
</dbReference>
<name>A0ABP8XJH9_9MICO</name>
<gene>
    <name evidence="1" type="ORF">GCM10023198_32240</name>
</gene>
<keyword evidence="2" id="KW-1185">Reference proteome</keyword>
<comment type="caution">
    <text evidence="1">The sequence shown here is derived from an EMBL/GenBank/DDBJ whole genome shotgun (WGS) entry which is preliminary data.</text>
</comment>
<sequence>MRLSKCQVGGGRCNALVPPGMVVCGSHADQLALELLGASSLLNALEDAHIKGQRFSTGSTSAGVLDEAPVPFNRLASEARTELLTALTSAADRIAEERKMFQAFNSDRALGPWLARQVPWLRAHPEGAERVEYLLDVLYRAARVVDRPPDRVYLGRCVGRVVPGGDPVEPCTEELYAVPTRPEFSCPRCGWIYQLAERRAHLLGMTTGLQLGATDCARALAGLGLDITASRVRVWASRHLIKPVEDGDGNPVRRRGHAVYLVADVLAVVERMARDRGRDTSVVDSLRRMVSPDGRTA</sequence>
<accession>A0ABP8XJH9</accession>
<protein>
    <submittedName>
        <fullName evidence="1">Uncharacterized protein</fullName>
    </submittedName>
</protein>